<dbReference type="InterPro" id="IPR010266">
    <property type="entry name" value="NnrS"/>
</dbReference>
<feature type="transmembrane region" description="Helical" evidence="2">
    <location>
        <begin position="212"/>
        <end position="232"/>
    </location>
</feature>
<keyword evidence="4" id="KW-1185">Reference proteome</keyword>
<feature type="transmembrane region" description="Helical" evidence="2">
    <location>
        <begin position="276"/>
        <end position="294"/>
    </location>
</feature>
<organism evidence="3 4">
    <name type="scientific">Haloferula chungangensis</name>
    <dbReference type="NCBI Taxonomy" id="1048331"/>
    <lineage>
        <taxon>Bacteria</taxon>
        <taxon>Pseudomonadati</taxon>
        <taxon>Verrucomicrobiota</taxon>
        <taxon>Verrucomicrobiia</taxon>
        <taxon>Verrucomicrobiales</taxon>
        <taxon>Verrucomicrobiaceae</taxon>
        <taxon>Haloferula</taxon>
    </lineage>
</organism>
<keyword evidence="2" id="KW-0812">Transmembrane</keyword>
<evidence type="ECO:0000256" key="1">
    <source>
        <dbReference type="SAM" id="MobiDB-lite"/>
    </source>
</evidence>
<dbReference type="Proteomes" id="UP001596472">
    <property type="component" value="Unassembled WGS sequence"/>
</dbReference>
<feature type="transmembrane region" description="Helical" evidence="2">
    <location>
        <begin position="300"/>
        <end position="320"/>
    </location>
</feature>
<feature type="transmembrane region" description="Helical" evidence="2">
    <location>
        <begin position="109"/>
        <end position="127"/>
    </location>
</feature>
<protein>
    <submittedName>
        <fullName evidence="3">NnrS family protein</fullName>
    </submittedName>
</protein>
<dbReference type="EMBL" id="JBHTBS010000009">
    <property type="protein sequence ID" value="MFC7338691.1"/>
    <property type="molecule type" value="Genomic_DNA"/>
</dbReference>
<evidence type="ECO:0000313" key="3">
    <source>
        <dbReference type="EMBL" id="MFC7338691.1"/>
    </source>
</evidence>
<feature type="transmembrane region" description="Helical" evidence="2">
    <location>
        <begin position="17"/>
        <end position="37"/>
    </location>
</feature>
<feature type="region of interest" description="Disordered" evidence="1">
    <location>
        <begin position="399"/>
        <end position="425"/>
    </location>
</feature>
<name>A0ABW2LD08_9BACT</name>
<reference evidence="4" key="1">
    <citation type="journal article" date="2019" name="Int. J. Syst. Evol. Microbiol.">
        <title>The Global Catalogue of Microorganisms (GCM) 10K type strain sequencing project: providing services to taxonomists for standard genome sequencing and annotation.</title>
        <authorList>
            <consortium name="The Broad Institute Genomics Platform"/>
            <consortium name="The Broad Institute Genome Sequencing Center for Infectious Disease"/>
            <person name="Wu L."/>
            <person name="Ma J."/>
        </authorList>
    </citation>
    <scope>NUCLEOTIDE SEQUENCE [LARGE SCALE GENOMIC DNA]</scope>
    <source>
        <strain evidence="4">CGMCC 4.1467</strain>
    </source>
</reference>
<accession>A0ABW2LD08</accession>
<feature type="transmembrane region" description="Helical" evidence="2">
    <location>
        <begin position="139"/>
        <end position="160"/>
    </location>
</feature>
<dbReference type="Pfam" id="PF05940">
    <property type="entry name" value="NnrS"/>
    <property type="match status" value="1"/>
</dbReference>
<feature type="transmembrane region" description="Helical" evidence="2">
    <location>
        <begin position="363"/>
        <end position="380"/>
    </location>
</feature>
<feature type="transmembrane region" description="Helical" evidence="2">
    <location>
        <begin position="49"/>
        <end position="69"/>
    </location>
</feature>
<dbReference type="RefSeq" id="WP_379714343.1">
    <property type="nucleotide sequence ID" value="NZ_JBHTBS010000009.1"/>
</dbReference>
<feature type="transmembrane region" description="Helical" evidence="2">
    <location>
        <begin position="332"/>
        <end position="351"/>
    </location>
</feature>
<feature type="transmembrane region" description="Helical" evidence="2">
    <location>
        <begin position="81"/>
        <end position="103"/>
    </location>
</feature>
<comment type="caution">
    <text evidence="3">The sequence shown here is derived from an EMBL/GenBank/DDBJ whole genome shotgun (WGS) entry which is preliminary data.</text>
</comment>
<gene>
    <name evidence="3" type="ORF">ACFQY0_15960</name>
</gene>
<proteinExistence type="predicted"/>
<sequence>MNVTEKLDRIATEPFRLFFPLGIIASMIGVLLWPATFQGWIDYYPLEAHARWMVLGFAGSFIVGFLGTAGPRLLGTKPWSVPELVLHSIMALAMMGSLLFNLIPTADLLAGLWLLGVLSSLLVRTFFGREDIPPPGLPLAVLGIAGAGLSGIALSMGSALNFSLPTYLFLRLLYFQGLLWLPILAVAPYLLPRFFGRSSPHSFPESTTIPDGWMRPFIESIVAGLLLIASFALEAWRPGPFGMILRSVVVALHLTRSVPGLVAWSKVNALGLAVRWVLPCAVGGWLLAVVFPPLRIGMLHLMFIGSAGLLMLAVASRVILGHHDRHDRLASPLKWFHWVWGLLIFTAATRLTSDFVLEVRITHFIYAAILWVLILAFWSWKIRRELKQPPFEEGVIKSRCPRRRQAATRSGKAGHPTAPEKGISR</sequence>
<evidence type="ECO:0000313" key="4">
    <source>
        <dbReference type="Proteomes" id="UP001596472"/>
    </source>
</evidence>
<feature type="transmembrane region" description="Helical" evidence="2">
    <location>
        <begin position="172"/>
        <end position="191"/>
    </location>
</feature>
<keyword evidence="2" id="KW-1133">Transmembrane helix</keyword>
<evidence type="ECO:0000256" key="2">
    <source>
        <dbReference type="SAM" id="Phobius"/>
    </source>
</evidence>
<keyword evidence="2" id="KW-0472">Membrane</keyword>